<evidence type="ECO:0000313" key="3">
    <source>
        <dbReference type="Proteomes" id="UP000000467"/>
    </source>
</evidence>
<name>K4LWY4_THEPS</name>
<dbReference type="KEGG" id="tpz:Tph_c23040"/>
<accession>K4LWY4</accession>
<dbReference type="RefSeq" id="WP_015051365.1">
    <property type="nucleotide sequence ID" value="NC_018870.1"/>
</dbReference>
<evidence type="ECO:0000313" key="2">
    <source>
        <dbReference type="EMBL" id="AFV12494.1"/>
    </source>
</evidence>
<dbReference type="Pfam" id="PF06605">
    <property type="entry name" value="Prophage_tail"/>
    <property type="match status" value="1"/>
</dbReference>
<dbReference type="eggNOG" id="COG4926">
    <property type="taxonomic scope" value="Bacteria"/>
</dbReference>
<dbReference type="STRING" id="1089553.Tph_c23040"/>
<dbReference type="InterPro" id="IPR007119">
    <property type="entry name" value="Phage_tail_spike_N"/>
</dbReference>
<protein>
    <submittedName>
        <fullName evidence="2">Phage minor structural protein</fullName>
    </submittedName>
</protein>
<dbReference type="InterPro" id="IPR010572">
    <property type="entry name" value="Tail_dom"/>
</dbReference>
<dbReference type="NCBIfam" id="TIGR01665">
    <property type="entry name" value="put_anti_recept"/>
    <property type="match status" value="1"/>
</dbReference>
<organism evidence="2 3">
    <name type="scientific">Thermacetogenium phaeum (strain ATCC BAA-254 / DSM 26808 / PB)</name>
    <dbReference type="NCBI Taxonomy" id="1089553"/>
    <lineage>
        <taxon>Bacteria</taxon>
        <taxon>Bacillati</taxon>
        <taxon>Bacillota</taxon>
        <taxon>Clostridia</taxon>
        <taxon>Thermoanaerobacterales</taxon>
        <taxon>Thermoanaerobacteraceae</taxon>
        <taxon>Thermacetogenium</taxon>
    </lineage>
</organism>
<dbReference type="EMBL" id="CP003732">
    <property type="protein sequence ID" value="AFV12494.1"/>
    <property type="molecule type" value="Genomic_DNA"/>
</dbReference>
<evidence type="ECO:0000259" key="1">
    <source>
        <dbReference type="Pfam" id="PF06605"/>
    </source>
</evidence>
<sequence>MFDGFKLYSPNRELLGYLKDVLSASVEHEINKLSQMEIELVPDKTAITPGMFLEWDGQDYLIQTVTDIKDAKGNYARITAEIASTELLGDILPSLELNVRTAAEALTEILGGNRFGWTVGTVEVEGTASMGKQEYKSRLELLLEVPKLWGGVLAWDTKSKKVDLLNSLGTDNGVRLSYRKNLKELERTVDRREFGTRLYALGKDNLTTAGVNGTGLDYIDADTAAAYGIHDYVWKTDITSGDRLYAAALAKIELIKQPRCSYIVKVADLSILVGYEDYALSLGDTVWIKDEDLGIEAKSTVVKVTEYPLWPEEKEMVIDTVPLSYRQMEYNLAKLLQTVEESKDVWDRARLIEEDTLAEYGMKDYGQNVEFTFSNSYYQQPVIFASLQKVNAEANEPLSAFMLQTEAITGLDEYNNLIYTGARVKVIGGPASLPGYKINLLAFCTDPAGA</sequence>
<reference evidence="2 3" key="1">
    <citation type="journal article" date="2012" name="BMC Genomics">
        <title>Genome-guided analysis of physiological and morphological traits of the fermentative acetate oxidizer Thermacetogenium phaeum.</title>
        <authorList>
            <person name="Oehler D."/>
            <person name="Poehlein A."/>
            <person name="Leimbach A."/>
            <person name="Muller N."/>
            <person name="Daniel R."/>
            <person name="Gottschalk G."/>
            <person name="Schink B."/>
        </authorList>
    </citation>
    <scope>NUCLEOTIDE SEQUENCE [LARGE SCALE GENOMIC DNA]</scope>
    <source>
        <strain evidence="3">ATCC BAA-254 / DSM 26808 / PB</strain>
    </source>
</reference>
<feature type="domain" description="Tail spike" evidence="1">
    <location>
        <begin position="98"/>
        <end position="323"/>
    </location>
</feature>
<keyword evidence="3" id="KW-1185">Reference proteome</keyword>
<dbReference type="Proteomes" id="UP000000467">
    <property type="component" value="Chromosome"/>
</dbReference>
<dbReference type="OrthoDB" id="2240714at2"/>
<dbReference type="AlphaFoldDB" id="K4LWY4"/>
<dbReference type="HOGENOM" id="CLU_608237_0_0_9"/>
<gene>
    <name evidence="2" type="ordered locus">Tph_c23040</name>
</gene>
<proteinExistence type="predicted"/>